<evidence type="ECO:0000313" key="3">
    <source>
        <dbReference type="EMBL" id="OQS00908.1"/>
    </source>
</evidence>
<dbReference type="InterPro" id="IPR052758">
    <property type="entry name" value="SRC_co-chaperone"/>
</dbReference>
<dbReference type="AlphaFoldDB" id="A0A1V9ZSB0"/>
<dbReference type="InterPro" id="IPR001623">
    <property type="entry name" value="DnaJ_domain"/>
</dbReference>
<dbReference type="SUPFAM" id="SSF46565">
    <property type="entry name" value="Chaperone J-domain"/>
    <property type="match status" value="1"/>
</dbReference>
<feature type="domain" description="J" evidence="2">
    <location>
        <begin position="794"/>
        <end position="858"/>
    </location>
</feature>
<dbReference type="EMBL" id="JNBR01000020">
    <property type="protein sequence ID" value="OQS00908.1"/>
    <property type="molecule type" value="Genomic_DNA"/>
</dbReference>
<comment type="caution">
    <text evidence="3">The sequence shown here is derived from an EMBL/GenBank/DDBJ whole genome shotgun (WGS) entry which is preliminary data.</text>
</comment>
<dbReference type="Pfam" id="PF14559">
    <property type="entry name" value="TPR_19"/>
    <property type="match status" value="1"/>
</dbReference>
<name>A0A1V9ZSB0_ACHHY</name>
<protein>
    <recommendedName>
        <fullName evidence="2">J domain-containing protein</fullName>
    </recommendedName>
</protein>
<dbReference type="CDD" id="cd06257">
    <property type="entry name" value="DnaJ"/>
    <property type="match status" value="1"/>
</dbReference>
<evidence type="ECO:0000259" key="2">
    <source>
        <dbReference type="PROSITE" id="PS50076"/>
    </source>
</evidence>
<feature type="region of interest" description="Disordered" evidence="1">
    <location>
        <begin position="302"/>
        <end position="346"/>
    </location>
</feature>
<organism evidence="3 4">
    <name type="scientific">Achlya hypogyna</name>
    <name type="common">Oomycete</name>
    <name type="synonym">Protoachlya hypogyna</name>
    <dbReference type="NCBI Taxonomy" id="1202772"/>
    <lineage>
        <taxon>Eukaryota</taxon>
        <taxon>Sar</taxon>
        <taxon>Stramenopiles</taxon>
        <taxon>Oomycota</taxon>
        <taxon>Saprolegniomycetes</taxon>
        <taxon>Saprolegniales</taxon>
        <taxon>Achlyaceae</taxon>
        <taxon>Achlya</taxon>
    </lineage>
</organism>
<dbReference type="OrthoDB" id="765884at2759"/>
<feature type="region of interest" description="Disordered" evidence="1">
    <location>
        <begin position="1"/>
        <end position="122"/>
    </location>
</feature>
<dbReference type="Proteomes" id="UP000243579">
    <property type="component" value="Unassembled WGS sequence"/>
</dbReference>
<dbReference type="STRING" id="1202772.A0A1V9ZSB0"/>
<reference evidence="3 4" key="1">
    <citation type="journal article" date="2014" name="Genome Biol. Evol.">
        <title>The secreted proteins of Achlya hypogyna and Thraustotheca clavata identify the ancestral oomycete secretome and reveal gene acquisitions by horizontal gene transfer.</title>
        <authorList>
            <person name="Misner I."/>
            <person name="Blouin N."/>
            <person name="Leonard G."/>
            <person name="Richards T.A."/>
            <person name="Lane C.E."/>
        </authorList>
    </citation>
    <scope>NUCLEOTIDE SEQUENCE [LARGE SCALE GENOMIC DNA]</scope>
    <source>
        <strain evidence="3 4">ATCC 48635</strain>
    </source>
</reference>
<dbReference type="Gene3D" id="1.25.40.10">
    <property type="entry name" value="Tetratricopeptide repeat domain"/>
    <property type="match status" value="2"/>
</dbReference>
<gene>
    <name evidence="3" type="ORF">ACHHYP_02150</name>
</gene>
<evidence type="ECO:0000256" key="1">
    <source>
        <dbReference type="SAM" id="MobiDB-lite"/>
    </source>
</evidence>
<dbReference type="PROSITE" id="PS00636">
    <property type="entry name" value="DNAJ_1"/>
    <property type="match status" value="1"/>
</dbReference>
<proteinExistence type="predicted"/>
<dbReference type="InterPro" id="IPR019734">
    <property type="entry name" value="TPR_rpt"/>
</dbReference>
<dbReference type="PANTHER" id="PTHR44200:SF1">
    <property type="entry name" value="DNAJ HOMOLOG SUBFAMILY C MEMBER 7"/>
    <property type="match status" value="1"/>
</dbReference>
<feature type="compositionally biased region" description="Basic residues" evidence="1">
    <location>
        <begin position="310"/>
        <end position="320"/>
    </location>
</feature>
<dbReference type="PANTHER" id="PTHR44200">
    <property type="entry name" value="DNAJ HOMOLOG SUBFAMILY C MEMBER 7"/>
    <property type="match status" value="1"/>
</dbReference>
<dbReference type="InterPro" id="IPR011990">
    <property type="entry name" value="TPR-like_helical_dom_sf"/>
</dbReference>
<keyword evidence="4" id="KW-1185">Reference proteome</keyword>
<dbReference type="InterPro" id="IPR018253">
    <property type="entry name" value="DnaJ_domain_CS"/>
</dbReference>
<feature type="compositionally biased region" description="Pro residues" evidence="1">
    <location>
        <begin position="323"/>
        <end position="346"/>
    </location>
</feature>
<dbReference type="PROSITE" id="PS50076">
    <property type="entry name" value="DNAJ_2"/>
    <property type="match status" value="1"/>
</dbReference>
<accession>A0A1V9ZSB0</accession>
<dbReference type="PRINTS" id="PR00625">
    <property type="entry name" value="JDOMAIN"/>
</dbReference>
<dbReference type="InterPro" id="IPR036869">
    <property type="entry name" value="J_dom_sf"/>
</dbReference>
<feature type="compositionally biased region" description="Low complexity" evidence="1">
    <location>
        <begin position="57"/>
        <end position="71"/>
    </location>
</feature>
<sequence length="869" mass="95568">MRVLVHEPSLVDYPDSDESDVTIPGSSKAAPSSAPAFSFGAPDKTKKKKKARRPRQKAATATTSTAYTPHTPFATTTMPFSERVPDQPRPAAPHGPAEDVPMQESQSHEPNPFMADLNPKKSSTRRKIFVRAAPAPSESPTPPDAPFAVPFGNFAPPPAPSAGLSNPVEAAPMFSFGVPPKTSTKAKKTRRRPVVTTSATPVDEAFVQQFTSFGIGDSSTAPKQPQPERVRLCEGHQTTARVRPHAPILVQCSCCQAQLQTIFPDLHLCTSCADVGNICALRHCNRELFAWDAPSPVPAFAFGTAPKPKDTRRRGRRKRTVAVPPPKPPVAAAQPPPQPPTVQPPMPPVEPAWIQCKRDGGAAYQRKAYDQAVEHYSRGIQSLREEPQYDAVVAELAKMLSNRAAAYMMLHKIRDALQDARAAVGADPSYLRAHVRCGRCYLLLGDFFEARNAFVGIYKLLVPSATDTDVYRTQARDGVKDVEAFVSFANEAKWAHDVLDYKGALRAASRALTFAPYSRDLHLQKMTLLLALQQYGDAVAHMKEQLKLHATVAAHGIDVGLLYARSLHYADDVGAAEEVLKELEDAAPTSKGVLKTKQLWSDMKQAKAMGNDAFSCGNFQRAANFYSAGLSLDASHDSYNAVLYCNRAAALMGLGKHAQALADCQEALARKPAYPRAQLRQARCYIALGNFAEGIADLHSYIQAVQNSESPEALAKLRAEMAEAKKAQRAKANLPRKERAHRRGPYDHYYDHWGGYEDFNFHAGDYENFYTRAGGRSRQEKVHKPKPKPVRVKSHYEVLCVEMTATAAEIKKSYRKLALKHHPDKAKTPEDAVLFKDMTAAYSVLSDPHAKAKYDRELRHGGYGVYYEA</sequence>
<dbReference type="SMART" id="SM00028">
    <property type="entry name" value="TPR"/>
    <property type="match status" value="5"/>
</dbReference>
<feature type="compositionally biased region" description="Low complexity" evidence="1">
    <location>
        <begin position="24"/>
        <end position="42"/>
    </location>
</feature>
<evidence type="ECO:0000313" key="4">
    <source>
        <dbReference type="Proteomes" id="UP000243579"/>
    </source>
</evidence>
<feature type="compositionally biased region" description="Basic residues" evidence="1">
    <location>
        <begin position="45"/>
        <end position="56"/>
    </location>
</feature>
<dbReference type="SUPFAM" id="SSF48452">
    <property type="entry name" value="TPR-like"/>
    <property type="match status" value="2"/>
</dbReference>
<dbReference type="SMART" id="SM00271">
    <property type="entry name" value="DnaJ"/>
    <property type="match status" value="1"/>
</dbReference>
<dbReference type="Pfam" id="PF00226">
    <property type="entry name" value="DnaJ"/>
    <property type="match status" value="1"/>
</dbReference>
<dbReference type="Gene3D" id="1.10.287.110">
    <property type="entry name" value="DnaJ domain"/>
    <property type="match status" value="1"/>
</dbReference>